<evidence type="ECO:0000256" key="8">
    <source>
        <dbReference type="ARBA" id="ARBA00023316"/>
    </source>
</evidence>
<dbReference type="InterPro" id="IPR011990">
    <property type="entry name" value="TPR-like_helical_dom_sf"/>
</dbReference>
<dbReference type="Gene3D" id="3.90.550.10">
    <property type="entry name" value="Spore Coat Polysaccharide Biosynthesis Protein SpsA, Chain A"/>
    <property type="match status" value="1"/>
</dbReference>
<keyword evidence="5" id="KW-0677">Repeat</keyword>
<evidence type="ECO:0000256" key="4">
    <source>
        <dbReference type="ARBA" id="ARBA00022692"/>
    </source>
</evidence>
<dbReference type="NCBIfam" id="TIGR00756">
    <property type="entry name" value="PPR"/>
    <property type="match status" value="2"/>
</dbReference>
<name>A0ABY9CW38_VITVI</name>
<evidence type="ECO:0000256" key="6">
    <source>
        <dbReference type="ARBA" id="ARBA00022989"/>
    </source>
</evidence>
<dbReference type="Pfam" id="PF13041">
    <property type="entry name" value="PPR_2"/>
    <property type="match status" value="1"/>
</dbReference>
<dbReference type="InterPro" id="IPR046848">
    <property type="entry name" value="E_motif"/>
</dbReference>
<keyword evidence="8" id="KW-0961">Cell wall biogenesis/degradation</keyword>
<feature type="repeat" description="PPR" evidence="9">
    <location>
        <begin position="5"/>
        <end position="40"/>
    </location>
</feature>
<dbReference type="InterPro" id="IPR029044">
    <property type="entry name" value="Nucleotide-diphossugar_trans"/>
</dbReference>
<dbReference type="Pfam" id="PF20431">
    <property type="entry name" value="E_motif"/>
    <property type="match status" value="1"/>
</dbReference>
<evidence type="ECO:0000256" key="9">
    <source>
        <dbReference type="PROSITE-ProRule" id="PRU00708"/>
    </source>
</evidence>
<evidence type="ECO:0000256" key="2">
    <source>
        <dbReference type="ARBA" id="ARBA00022676"/>
    </source>
</evidence>
<dbReference type="Proteomes" id="UP001227230">
    <property type="component" value="Chromosome 12"/>
</dbReference>
<evidence type="ECO:0000256" key="7">
    <source>
        <dbReference type="ARBA" id="ARBA00023136"/>
    </source>
</evidence>
<organism evidence="10 11">
    <name type="scientific">Vitis vinifera</name>
    <name type="common">Grape</name>
    <dbReference type="NCBI Taxonomy" id="29760"/>
    <lineage>
        <taxon>Eukaryota</taxon>
        <taxon>Viridiplantae</taxon>
        <taxon>Streptophyta</taxon>
        <taxon>Embryophyta</taxon>
        <taxon>Tracheophyta</taxon>
        <taxon>Spermatophyta</taxon>
        <taxon>Magnoliopsida</taxon>
        <taxon>eudicotyledons</taxon>
        <taxon>Gunneridae</taxon>
        <taxon>Pentapetalae</taxon>
        <taxon>rosids</taxon>
        <taxon>Vitales</taxon>
        <taxon>Vitaceae</taxon>
        <taxon>Viteae</taxon>
        <taxon>Vitis</taxon>
    </lineage>
</organism>
<dbReference type="EMBL" id="CP126659">
    <property type="protein sequence ID" value="WJZ99345.1"/>
    <property type="molecule type" value="Genomic_DNA"/>
</dbReference>
<keyword evidence="6" id="KW-1133">Transmembrane helix</keyword>
<evidence type="ECO:0000313" key="10">
    <source>
        <dbReference type="EMBL" id="WJZ99345.1"/>
    </source>
</evidence>
<dbReference type="InterPro" id="IPR002885">
    <property type="entry name" value="PPR_rpt"/>
</dbReference>
<evidence type="ECO:0008006" key="12">
    <source>
        <dbReference type="Google" id="ProtNLM"/>
    </source>
</evidence>
<evidence type="ECO:0000256" key="3">
    <source>
        <dbReference type="ARBA" id="ARBA00022679"/>
    </source>
</evidence>
<keyword evidence="4" id="KW-0812">Transmembrane</keyword>
<evidence type="ECO:0000256" key="5">
    <source>
        <dbReference type="ARBA" id="ARBA00022737"/>
    </source>
</evidence>
<dbReference type="PROSITE" id="PS51375">
    <property type="entry name" value="PPR"/>
    <property type="match status" value="2"/>
</dbReference>
<keyword evidence="2" id="KW-0328">Glycosyltransferase</keyword>
<sequence length="716" mass="79581">MPERDVVSWTSIINGFGRNRCFEEAIQFFVKMMGHEDVRSCLVKPNEATFVSVLSSCTNLDGVGALHQGKQIHGYIIRNEVEFTVFMGTALIALYGKTGCLENVMKIFNGMVVKGVCTWNAMISSLACNGREKQALDLFEKMKMKGLCPDEVTFVAVITACARSKFVVLGLGFFQSMRCDFGVVPRMMHYGCVVDLLGRAGLLEEATEFIKSMPFEPDATVLGALLGACKVHGAIELGNEVGRRLLEFQPHHCGRYVTLSNIYAGGEIWGHAADWRKAMTEAGISKIPAYSMIDVIVDELPPVDMFVTTADPMLEPPIITVNTVLSLLAVDYPANKLSCYVSDDGASPLTFYALLEASKFAKLWVPFCKKYGIQTRAPFRYFSRELLPSHDNSTEFLQEYRKIMVILENKESRSDGLPHLVYVSREKDPKHPHHYKAGAMNVLTRVSGAMTNAPFMLNVDCDMYANNPQIFHHAMCLLLGSKNEQDCGFVQSPQCFYDGLKDDPFGNQLVVLYKYLGSGIAGLQGPTYIGTGCFHRRKVIYGLWPDGRMEIKGRSGKLTDERIQKTFGNSKEFTKTAARILSGLSGISHCPYDLLNRVEAAQEVATCSYEYGTSWGTKDFGVSRSLGWLVDITMSQEKSKVVAKSLGVVHEVVIEAFRSKEDETMKNATLSVPLVTNFSQIKGDTLEIDINTFSKESGFLLEKDSFRLEIALLLET</sequence>
<dbReference type="Gene3D" id="1.25.40.10">
    <property type="entry name" value="Tetratricopeptide repeat domain"/>
    <property type="match status" value="3"/>
</dbReference>
<keyword evidence="7" id="KW-0472">Membrane</keyword>
<reference evidence="10 11" key="1">
    <citation type="journal article" date="2023" name="Hortic Res">
        <title>The complete reference genome for grapevine (Vitis vinifera L.) genetics and breeding.</title>
        <authorList>
            <person name="Shi X."/>
            <person name="Cao S."/>
            <person name="Wang X."/>
            <person name="Huang S."/>
            <person name="Wang Y."/>
            <person name="Liu Z."/>
            <person name="Liu W."/>
            <person name="Leng X."/>
            <person name="Peng Y."/>
            <person name="Wang N."/>
            <person name="Wang Y."/>
            <person name="Ma Z."/>
            <person name="Xu X."/>
            <person name="Zhang F."/>
            <person name="Xue H."/>
            <person name="Zhong H."/>
            <person name="Wang Y."/>
            <person name="Zhang K."/>
            <person name="Velt A."/>
            <person name="Avia K."/>
            <person name="Holtgrawe D."/>
            <person name="Grimplet J."/>
            <person name="Matus J.T."/>
            <person name="Ware D."/>
            <person name="Wu X."/>
            <person name="Wang H."/>
            <person name="Liu C."/>
            <person name="Fang Y."/>
            <person name="Rustenholz C."/>
            <person name="Cheng Z."/>
            <person name="Xiao H."/>
            <person name="Zhou Y."/>
        </authorList>
    </citation>
    <scope>NUCLEOTIDE SEQUENCE [LARGE SCALE GENOMIC DNA]</scope>
    <source>
        <strain evidence="11">cv. Pinot noir / PN40024</strain>
        <tissue evidence="10">Leaf</tissue>
    </source>
</reference>
<dbReference type="SUPFAM" id="SSF53448">
    <property type="entry name" value="Nucleotide-diphospho-sugar transferases"/>
    <property type="match status" value="1"/>
</dbReference>
<evidence type="ECO:0000256" key="1">
    <source>
        <dbReference type="ARBA" id="ARBA00004127"/>
    </source>
</evidence>
<keyword evidence="11" id="KW-1185">Reference proteome</keyword>
<dbReference type="InterPro" id="IPR005150">
    <property type="entry name" value="Cellulose_synth"/>
</dbReference>
<dbReference type="Pfam" id="PF01535">
    <property type="entry name" value="PPR"/>
    <property type="match status" value="2"/>
</dbReference>
<keyword evidence="3" id="KW-0808">Transferase</keyword>
<gene>
    <name evidence="10" type="ORF">VitviT2T_017796</name>
</gene>
<protein>
    <recommendedName>
        <fullName evidence="12">Cellulose synthase-like protein H1</fullName>
    </recommendedName>
</protein>
<feature type="repeat" description="PPR" evidence="9">
    <location>
        <begin position="115"/>
        <end position="149"/>
    </location>
</feature>
<proteinExistence type="predicted"/>
<accession>A0ABY9CW38</accession>
<dbReference type="PANTHER" id="PTHR13301">
    <property type="entry name" value="X-BOX TRANSCRIPTION FACTOR-RELATED"/>
    <property type="match status" value="1"/>
</dbReference>
<comment type="subcellular location">
    <subcellularLocation>
        <location evidence="1">Endomembrane system</location>
        <topology evidence="1">Multi-pass membrane protein</topology>
    </subcellularLocation>
</comment>
<evidence type="ECO:0000313" key="11">
    <source>
        <dbReference type="Proteomes" id="UP001227230"/>
    </source>
</evidence>
<dbReference type="Pfam" id="PF03552">
    <property type="entry name" value="Cellulose_synt"/>
    <property type="match status" value="2"/>
</dbReference>